<dbReference type="SUPFAM" id="SSF81383">
    <property type="entry name" value="F-box domain"/>
    <property type="match status" value="1"/>
</dbReference>
<reference evidence="2 3" key="1">
    <citation type="submission" date="2018-04" db="EMBL/GenBank/DDBJ databases">
        <authorList>
            <person name="Vogel A."/>
        </authorList>
    </citation>
    <scope>NUCLEOTIDE SEQUENCE [LARGE SCALE GENOMIC DNA]</scope>
</reference>
<protein>
    <recommendedName>
        <fullName evidence="1">F-box associated beta-propeller type 3 domain-containing protein</fullName>
    </recommendedName>
</protein>
<keyword evidence="3" id="KW-1185">Reference proteome</keyword>
<dbReference type="EMBL" id="OOIL02001801">
    <property type="protein sequence ID" value="VFQ78539.1"/>
    <property type="molecule type" value="Genomic_DNA"/>
</dbReference>
<proteinExistence type="predicted"/>
<dbReference type="AlphaFoldDB" id="A0A484LQB0"/>
<dbReference type="InterPro" id="IPR050796">
    <property type="entry name" value="SCF_F-box_component"/>
</dbReference>
<dbReference type="Proteomes" id="UP000595140">
    <property type="component" value="Unassembled WGS sequence"/>
</dbReference>
<dbReference type="NCBIfam" id="TIGR01640">
    <property type="entry name" value="F_box_assoc_1"/>
    <property type="match status" value="1"/>
</dbReference>
<gene>
    <name evidence="2" type="ORF">CCAM_LOCUS20315</name>
</gene>
<feature type="domain" description="F-box associated beta-propeller type 3" evidence="1">
    <location>
        <begin position="76"/>
        <end position="227"/>
    </location>
</feature>
<dbReference type="InterPro" id="IPR017451">
    <property type="entry name" value="F-box-assoc_interact_dom"/>
</dbReference>
<name>A0A484LQB0_9ASTE</name>
<sequence length="255" mass="29342">MFNILLCLSADVLYNVMRYVCRNWYDIIQSPAFIYAHLQHQKSRAAGFLFQRFNYSRPLVHVHLGEMSSDVELRQLAFPFRGFAVSTCNGLVWLLDYSGRRHSWLVNPVTKQHLALPPFDHFLDMKSYYLQKRNCSLGYAASSGVYKVVYYPPNSVACAIHTVGVDNNSWRPVSINISERGFTSSSSPYFYEPLTLGGFIYWLSNTLPFILSLNVETEIFKQISIQQLLPQTAFGYIPCFNLFCNGEFPYPCDDE</sequence>
<evidence type="ECO:0000313" key="3">
    <source>
        <dbReference type="Proteomes" id="UP000595140"/>
    </source>
</evidence>
<dbReference type="InterPro" id="IPR013187">
    <property type="entry name" value="F-box-assoc_dom_typ3"/>
</dbReference>
<dbReference type="PANTHER" id="PTHR31672:SF11">
    <property type="entry name" value="F-BOX PROTEIN CPR1-LIKE ISOFORM X2"/>
    <property type="match status" value="1"/>
</dbReference>
<dbReference type="Pfam" id="PF08268">
    <property type="entry name" value="FBA_3"/>
    <property type="match status" value="1"/>
</dbReference>
<dbReference type="Gene3D" id="1.20.1280.50">
    <property type="match status" value="1"/>
</dbReference>
<dbReference type="OrthoDB" id="1938527at2759"/>
<accession>A0A484LQB0</accession>
<evidence type="ECO:0000259" key="1">
    <source>
        <dbReference type="Pfam" id="PF08268"/>
    </source>
</evidence>
<organism evidence="2 3">
    <name type="scientific">Cuscuta campestris</name>
    <dbReference type="NCBI Taxonomy" id="132261"/>
    <lineage>
        <taxon>Eukaryota</taxon>
        <taxon>Viridiplantae</taxon>
        <taxon>Streptophyta</taxon>
        <taxon>Embryophyta</taxon>
        <taxon>Tracheophyta</taxon>
        <taxon>Spermatophyta</taxon>
        <taxon>Magnoliopsida</taxon>
        <taxon>eudicotyledons</taxon>
        <taxon>Gunneridae</taxon>
        <taxon>Pentapetalae</taxon>
        <taxon>asterids</taxon>
        <taxon>lamiids</taxon>
        <taxon>Solanales</taxon>
        <taxon>Convolvulaceae</taxon>
        <taxon>Cuscuteae</taxon>
        <taxon>Cuscuta</taxon>
        <taxon>Cuscuta subgen. Grammica</taxon>
        <taxon>Cuscuta sect. Cleistogrammica</taxon>
    </lineage>
</organism>
<dbReference type="InterPro" id="IPR036047">
    <property type="entry name" value="F-box-like_dom_sf"/>
</dbReference>
<dbReference type="PANTHER" id="PTHR31672">
    <property type="entry name" value="BNACNNG10540D PROTEIN"/>
    <property type="match status" value="1"/>
</dbReference>
<evidence type="ECO:0000313" key="2">
    <source>
        <dbReference type="EMBL" id="VFQ78539.1"/>
    </source>
</evidence>